<keyword evidence="3" id="KW-1185">Reference proteome</keyword>
<evidence type="ECO:0000313" key="2">
    <source>
        <dbReference type="EMBL" id="MEX6633603.1"/>
    </source>
</evidence>
<organism evidence="2 3">
    <name type="scientific">Hyphococcus lacteus</name>
    <dbReference type="NCBI Taxonomy" id="3143536"/>
    <lineage>
        <taxon>Bacteria</taxon>
        <taxon>Pseudomonadati</taxon>
        <taxon>Pseudomonadota</taxon>
        <taxon>Alphaproteobacteria</taxon>
        <taxon>Parvularculales</taxon>
        <taxon>Parvularculaceae</taxon>
        <taxon>Hyphococcus</taxon>
    </lineage>
</organism>
<dbReference type="SUPFAM" id="SSF56935">
    <property type="entry name" value="Porins"/>
    <property type="match status" value="1"/>
</dbReference>
<accession>A0ABV3Z4Y5</accession>
<evidence type="ECO:0000313" key="3">
    <source>
        <dbReference type="Proteomes" id="UP001560685"/>
    </source>
</evidence>
<keyword evidence="1" id="KW-0732">Signal</keyword>
<evidence type="ECO:0000256" key="1">
    <source>
        <dbReference type="SAM" id="SignalP"/>
    </source>
</evidence>
<protein>
    <recommendedName>
        <fullName evidence="4">TIGR03016 family PEP-CTERM system-associated outer membrane protein</fullName>
    </recommendedName>
</protein>
<proteinExistence type="predicted"/>
<sequence length="562" mass="61420">MGQLGNPQLNATIKKALLGGIAISVFAGAAIAQVAAPAAPLKLKTDYFGYAAGVSARTSYSDNINLARKGLEDDEIIFSTLLTGGAIYSTPRVTAMVLGDLDLSYLVDQGDLAVNQNIGATSTFTGLDNWIYFDLSGSTSRQLAGDNARFSGNINAGRSQRVNVHSYNASPYIFHQFADDSSLELRYRFSQVFVDGEQSLSSLFRGNSLNDSLTHEVIARYDTGRMNERLRMRFTAYGSDTTEDGVDIFPDFEYRQGSLSADAQFALTSNFALSGAVGYDELETNAATALFFNDDVLSGFFWRAGFTAQPGPRSSIRIEYGERYGDDFIDADARYQISERLMFSAAASRSFRTRAQSISTQYRTNQRQTLDFADRLREGDELSARSVIESANWYANSLNFGQAQTSGVSVTDNASAALTGTYGRTELSINGFYSDDNFGYRQIETIGGGLDLRRRMSRRLTGYGSVTYRYADTAFDPATCQANPLIFGFDTTDPLFDPVLSCNDLAADNGVTNTLIGRLGASYQIVENASVFVEASRTERFAPNPLLEYGETNILAGITLDF</sequence>
<name>A0ABV3Z4Y5_9PROT</name>
<feature type="signal peptide" evidence="1">
    <location>
        <begin position="1"/>
        <end position="29"/>
    </location>
</feature>
<dbReference type="RefSeq" id="WP_369313580.1">
    <property type="nucleotide sequence ID" value="NZ_JBEHZE010000001.1"/>
</dbReference>
<feature type="chain" id="PRO_5046947778" description="TIGR03016 family PEP-CTERM system-associated outer membrane protein" evidence="1">
    <location>
        <begin position="30"/>
        <end position="562"/>
    </location>
</feature>
<gene>
    <name evidence="2" type="ORF">ABFZ84_08570</name>
</gene>
<dbReference type="Proteomes" id="UP001560685">
    <property type="component" value="Unassembled WGS sequence"/>
</dbReference>
<reference evidence="2 3" key="1">
    <citation type="submission" date="2024-05" db="EMBL/GenBank/DDBJ databases">
        <title>Three bacterial strains, DH-69, EH-24, and ECK-19 isolated from coastal sediments.</title>
        <authorList>
            <person name="Ye Y.-Q."/>
            <person name="Du Z.-J."/>
        </authorList>
    </citation>
    <scope>NUCLEOTIDE SEQUENCE [LARGE SCALE GENOMIC DNA]</scope>
    <source>
        <strain evidence="2 3">ECK-19</strain>
    </source>
</reference>
<comment type="caution">
    <text evidence="2">The sequence shown here is derived from an EMBL/GenBank/DDBJ whole genome shotgun (WGS) entry which is preliminary data.</text>
</comment>
<dbReference type="EMBL" id="JBEHZE010000001">
    <property type="protein sequence ID" value="MEX6633603.1"/>
    <property type="molecule type" value="Genomic_DNA"/>
</dbReference>
<evidence type="ECO:0008006" key="4">
    <source>
        <dbReference type="Google" id="ProtNLM"/>
    </source>
</evidence>